<evidence type="ECO:0000256" key="4">
    <source>
        <dbReference type="ARBA" id="ARBA00022729"/>
    </source>
</evidence>
<dbReference type="Proteomes" id="UP000472262">
    <property type="component" value="Unassembled WGS sequence"/>
</dbReference>
<dbReference type="Pfam" id="PF07546">
    <property type="entry name" value="EMI"/>
    <property type="match status" value="1"/>
</dbReference>
<dbReference type="PROSITE" id="PS51041">
    <property type="entry name" value="EMI"/>
    <property type="match status" value="1"/>
</dbReference>
<evidence type="ECO:0000256" key="7">
    <source>
        <dbReference type="SAM" id="Coils"/>
    </source>
</evidence>
<evidence type="ECO:0000259" key="10">
    <source>
        <dbReference type="PROSITE" id="PS51041"/>
    </source>
</evidence>
<feature type="region of interest" description="Disordered" evidence="8">
    <location>
        <begin position="648"/>
        <end position="691"/>
    </location>
</feature>
<keyword evidence="5 7" id="KW-0175">Coiled coil</keyword>
<name>A0A672R652_SINGR</name>
<keyword evidence="2" id="KW-0964">Secreted</keyword>
<keyword evidence="4" id="KW-0732">Signal</keyword>
<evidence type="ECO:0000256" key="2">
    <source>
        <dbReference type="ARBA" id="ARBA00022525"/>
    </source>
</evidence>
<accession>A0A672R652</accession>
<proteinExistence type="predicted"/>
<reference evidence="11" key="1">
    <citation type="submission" date="2025-08" db="UniProtKB">
        <authorList>
            <consortium name="Ensembl"/>
        </authorList>
    </citation>
    <scope>IDENTIFICATION</scope>
</reference>
<evidence type="ECO:0000256" key="1">
    <source>
        <dbReference type="ARBA" id="ARBA00004498"/>
    </source>
</evidence>
<dbReference type="InterPro" id="IPR050392">
    <property type="entry name" value="Collagen/C1q_domain"/>
</dbReference>
<reference evidence="11" key="2">
    <citation type="submission" date="2025-09" db="UniProtKB">
        <authorList>
            <consortium name="Ensembl"/>
        </authorList>
    </citation>
    <scope>IDENTIFICATION</scope>
</reference>
<feature type="compositionally biased region" description="Polar residues" evidence="8">
    <location>
        <begin position="669"/>
        <end position="685"/>
    </location>
</feature>
<sequence length="953" mass="107503">MVINVEGHIKPFAQQLYLAPSMLGRVHQEKIETRDIYLHQSVIACNLMLSTYTLPLNWCAYVNHRMVTTAVLCTTETQPVNPCSDGAPDCQIITYRQSSQPVYKQKQIALSSMHFKCCPGYGGHNCLEKGNITFILNVYLIWHTHNKLSIRPLFLHLITSEMYKNCMSSTLEWLVINIPGAREGIPTSQPLPFLDSSILLSMHQIMSTMMSQLQPVLESFNQTLKHLSSEVHALSQDLQQLRMEKEDNRFMNRGESHSGPIEQRLEPSHLQISHMKTQLDTQKDQMERAFQAQQELLKHNLTKLKEEMDDQIGQSHDTQVIHSPGLLEMEVRLGQRKLEGALQRERAEFVNPSGGKPTQESGVWEAITQLHEKAQSNSAKLSSLSETSKDSDRAVRALQRDLLNLGQSLEEVKQCTEVHFAETGLEVEATRVRVLNSVGELTANLSAHEGQLREIEFDLDNIYQQLHRNDSVIAEQACSCKLIGSSLARLELEVANVTQLAKENQLALEEADLERIQATEMEDLHQGLLNIKETLAFEQGRSRSLQDTMSQLQASLLDSQQEMQGLKQRDEDKSNAIRGLSATFSSLLNDAVRHSEVLEVLLGEEVLEFYRWSHSQKKDLSIPDLLQRMAVMQQKIETHDRILASLRRKHPDGDEMNSNDPVAYLEGPCTNNQARGPESYQSSLPDPSIGEEDADYSVSDFWSLGKEVEQLAGRITMLEERCGNCTGPSGGSVLELQANIASLHQTLEDHLNMFQNLFSNTEELASSTRSLNLDEVWRLVRKKEGKRRGSQKQEDLIKREEKSSSGRRKRYIEREHAQLPHSPVVFITSLDNRRGPNGELTSKNLAVNYGGTFNPTSGVFQATETGFYLFLVTLDFERGLSLAVLKCSGVPVASLRQEQGEKRGPVSRASLLELRQGETVTLELMHGSLRKAQPWDNTLSGLLLFITEHKDML</sequence>
<feature type="region of interest" description="Disordered" evidence="8">
    <location>
        <begin position="788"/>
        <end position="814"/>
    </location>
</feature>
<evidence type="ECO:0000256" key="3">
    <source>
        <dbReference type="ARBA" id="ARBA00022530"/>
    </source>
</evidence>
<keyword evidence="12" id="KW-1185">Reference proteome</keyword>
<feature type="domain" description="C1q" evidence="9">
    <location>
        <begin position="819"/>
        <end position="950"/>
    </location>
</feature>
<evidence type="ECO:0000313" key="12">
    <source>
        <dbReference type="Proteomes" id="UP000472262"/>
    </source>
</evidence>
<keyword evidence="3" id="KW-0272">Extracellular matrix</keyword>
<keyword evidence="6" id="KW-1015">Disulfide bond</keyword>
<dbReference type="InParanoid" id="A0A672R652"/>
<organism evidence="11 12">
    <name type="scientific">Sinocyclocheilus grahami</name>
    <name type="common">Dianchi golden-line fish</name>
    <name type="synonym">Barbus grahami</name>
    <dbReference type="NCBI Taxonomy" id="75366"/>
    <lineage>
        <taxon>Eukaryota</taxon>
        <taxon>Metazoa</taxon>
        <taxon>Chordata</taxon>
        <taxon>Craniata</taxon>
        <taxon>Vertebrata</taxon>
        <taxon>Euteleostomi</taxon>
        <taxon>Actinopterygii</taxon>
        <taxon>Neopterygii</taxon>
        <taxon>Teleostei</taxon>
        <taxon>Ostariophysi</taxon>
        <taxon>Cypriniformes</taxon>
        <taxon>Cyprinidae</taxon>
        <taxon>Cyprininae</taxon>
        <taxon>Sinocyclocheilus</taxon>
    </lineage>
</organism>
<dbReference type="OMA" id="TETGFYL"/>
<evidence type="ECO:0000259" key="9">
    <source>
        <dbReference type="PROSITE" id="PS50871"/>
    </source>
</evidence>
<feature type="compositionally biased region" description="Basic and acidic residues" evidence="8">
    <location>
        <begin position="791"/>
        <end position="804"/>
    </location>
</feature>
<dbReference type="InterPro" id="IPR011489">
    <property type="entry name" value="EMI_domain"/>
</dbReference>
<evidence type="ECO:0000313" key="11">
    <source>
        <dbReference type="Ensembl" id="ENSSGRP00000084442.1"/>
    </source>
</evidence>
<dbReference type="Ensembl" id="ENSSGRT00000089918.1">
    <property type="protein sequence ID" value="ENSSGRP00000084442.1"/>
    <property type="gene ID" value="ENSSGRG00000042600.1"/>
</dbReference>
<dbReference type="InterPro" id="IPR001073">
    <property type="entry name" value="C1q_dom"/>
</dbReference>
<dbReference type="PROSITE" id="PS50871">
    <property type="entry name" value="C1Q"/>
    <property type="match status" value="1"/>
</dbReference>
<dbReference type="PANTHER" id="PTHR15427">
    <property type="entry name" value="EMILIN ELASTIN MICROFIBRIL INTERFACE-LOCATED PROTEIN ELASTIN MICROFIBRIL INTERFACER"/>
    <property type="match status" value="1"/>
</dbReference>
<dbReference type="InterPro" id="IPR008983">
    <property type="entry name" value="Tumour_necrosis_fac-like_dom"/>
</dbReference>
<evidence type="ECO:0000256" key="6">
    <source>
        <dbReference type="ARBA" id="ARBA00023157"/>
    </source>
</evidence>
<dbReference type="AlphaFoldDB" id="A0A672R652"/>
<feature type="domain" description="EMI" evidence="10">
    <location>
        <begin position="55"/>
        <end position="128"/>
    </location>
</feature>
<comment type="subcellular location">
    <subcellularLocation>
        <location evidence="1">Secreted</location>
        <location evidence="1">Extracellular space</location>
        <location evidence="1">Extracellular matrix</location>
    </subcellularLocation>
</comment>
<dbReference type="PANTHER" id="PTHR15427:SF40">
    <property type="entry name" value="MULTIMERIN-2 PRECURSOR"/>
    <property type="match status" value="1"/>
</dbReference>
<evidence type="ECO:0000256" key="5">
    <source>
        <dbReference type="ARBA" id="ARBA00023054"/>
    </source>
</evidence>
<protein>
    <submittedName>
        <fullName evidence="11">Multimerin 2b</fullName>
    </submittedName>
</protein>
<evidence type="ECO:0000256" key="8">
    <source>
        <dbReference type="SAM" id="MobiDB-lite"/>
    </source>
</evidence>
<dbReference type="SMART" id="SM00110">
    <property type="entry name" value="C1Q"/>
    <property type="match status" value="1"/>
</dbReference>
<dbReference type="Gene3D" id="2.60.120.40">
    <property type="match status" value="1"/>
</dbReference>
<dbReference type="SUPFAM" id="SSF49842">
    <property type="entry name" value="TNF-like"/>
    <property type="match status" value="1"/>
</dbReference>
<dbReference type="Pfam" id="PF00386">
    <property type="entry name" value="C1q"/>
    <property type="match status" value="1"/>
</dbReference>
<feature type="coiled-coil region" evidence="7">
    <location>
        <begin position="217"/>
        <end position="244"/>
    </location>
</feature>